<gene>
    <name evidence="7" type="ORF">ACFSJT_07580</name>
</gene>
<reference evidence="8" key="1">
    <citation type="journal article" date="2019" name="Int. J. Syst. Evol. Microbiol.">
        <title>The Global Catalogue of Microorganisms (GCM) 10K type strain sequencing project: providing services to taxonomists for standard genome sequencing and annotation.</title>
        <authorList>
            <consortium name="The Broad Institute Genomics Platform"/>
            <consortium name="The Broad Institute Genome Sequencing Center for Infectious Disease"/>
            <person name="Wu L."/>
            <person name="Ma J."/>
        </authorList>
    </citation>
    <scope>NUCLEOTIDE SEQUENCE [LARGE SCALE GENOMIC DNA]</scope>
    <source>
        <strain evidence="8">DT92</strain>
    </source>
</reference>
<dbReference type="Gene3D" id="3.30.390.30">
    <property type="match status" value="1"/>
</dbReference>
<evidence type="ECO:0000256" key="3">
    <source>
        <dbReference type="ARBA" id="ARBA00022630"/>
    </source>
</evidence>
<feature type="domain" description="Pyridine nucleotide-disulphide oxidoreductase dimerisation" evidence="5">
    <location>
        <begin position="345"/>
        <end position="450"/>
    </location>
</feature>
<comment type="similarity">
    <text evidence="2">Belongs to the class-I pyridine nucleotide-disulfide oxidoreductase family.</text>
</comment>
<organism evidence="7 8">
    <name type="scientific">Aquimarina celericrescens</name>
    <dbReference type="NCBI Taxonomy" id="1964542"/>
    <lineage>
        <taxon>Bacteria</taxon>
        <taxon>Pseudomonadati</taxon>
        <taxon>Bacteroidota</taxon>
        <taxon>Flavobacteriia</taxon>
        <taxon>Flavobacteriales</taxon>
        <taxon>Flavobacteriaceae</taxon>
        <taxon>Aquimarina</taxon>
    </lineage>
</organism>
<evidence type="ECO:0000256" key="1">
    <source>
        <dbReference type="ARBA" id="ARBA00001974"/>
    </source>
</evidence>
<dbReference type="RefSeq" id="WP_378319639.1">
    <property type="nucleotide sequence ID" value="NZ_JBHUHY010000004.1"/>
</dbReference>
<evidence type="ECO:0000256" key="2">
    <source>
        <dbReference type="ARBA" id="ARBA00007532"/>
    </source>
</evidence>
<dbReference type="Pfam" id="PF02852">
    <property type="entry name" value="Pyr_redox_dim"/>
    <property type="match status" value="1"/>
</dbReference>
<evidence type="ECO:0000256" key="4">
    <source>
        <dbReference type="ARBA" id="ARBA00022827"/>
    </source>
</evidence>
<keyword evidence="8" id="KW-1185">Reference proteome</keyword>
<dbReference type="SUPFAM" id="SSF51905">
    <property type="entry name" value="FAD/NAD(P)-binding domain"/>
    <property type="match status" value="1"/>
</dbReference>
<keyword evidence="4" id="KW-0274">FAD</keyword>
<keyword evidence="3" id="KW-0285">Flavoprotein</keyword>
<evidence type="ECO:0000259" key="6">
    <source>
        <dbReference type="Pfam" id="PF07992"/>
    </source>
</evidence>
<evidence type="ECO:0000313" key="7">
    <source>
        <dbReference type="EMBL" id="MFD2186650.1"/>
    </source>
</evidence>
<dbReference type="InterPro" id="IPR016156">
    <property type="entry name" value="FAD/NAD-linked_Rdtase_dimer_sf"/>
</dbReference>
<dbReference type="InterPro" id="IPR004099">
    <property type="entry name" value="Pyr_nucl-diS_OxRdtase_dimer"/>
</dbReference>
<dbReference type="Gene3D" id="3.50.50.60">
    <property type="entry name" value="FAD/NAD(P)-binding domain"/>
    <property type="match status" value="2"/>
</dbReference>
<dbReference type="Pfam" id="PF07992">
    <property type="entry name" value="Pyr_redox_2"/>
    <property type="match status" value="1"/>
</dbReference>
<dbReference type="InterPro" id="IPR023753">
    <property type="entry name" value="FAD/NAD-binding_dom"/>
</dbReference>
<sequence length="459" mass="50617">MNKQYDAIIIGTGQAGVPLAKDLAAAGKKVAVFERKRFGGTCPNVGGVPSKTFHASAKMLYDTKRAAEYGVVVQGLIKSDLKAIVARKNAIIAPIKKREDKFKALKHIDFYNQHARFSGTQSISANGTILTAKFFFINVGTRPRIPSYAYKVDFLTSTTILDLEMVPEHLIIIGAGAIGLEFGQMFARFGSKVTIVEMGSRIVPREHEDVSIAVQQVLEAEGIIFRLNAECIDCNTSKNQIEVHLHCSGSEKDRLTGTHILFATGRQPNTDDLGLEKAGIERNDNGYIKVNDLLETNVKNIWALGDCNGKGGFTHTAYHDYQIVKDQLLGNGKRKASDRIPCWSLFIDPPLAHIGLSKKEALAAIERDNFLLAQLPMEHVTRAIEKGDTRGLMEIIVHKKTKKILGATLFGVGADEVIHAVLQNMYCKGTFEELRDAVHIHPTVSEFLPTLMEKLKPLK</sequence>
<dbReference type="InterPro" id="IPR001100">
    <property type="entry name" value="Pyr_nuc-diS_OxRdtase"/>
</dbReference>
<dbReference type="EMBL" id="JBHUHY010000004">
    <property type="protein sequence ID" value="MFD2186650.1"/>
    <property type="molecule type" value="Genomic_DNA"/>
</dbReference>
<feature type="domain" description="FAD/NAD(P)-binding" evidence="6">
    <location>
        <begin position="5"/>
        <end position="318"/>
    </location>
</feature>
<evidence type="ECO:0000313" key="8">
    <source>
        <dbReference type="Proteomes" id="UP001597344"/>
    </source>
</evidence>
<dbReference type="PANTHER" id="PTHR43014">
    <property type="entry name" value="MERCURIC REDUCTASE"/>
    <property type="match status" value="1"/>
</dbReference>
<comment type="caution">
    <text evidence="7">The sequence shown here is derived from an EMBL/GenBank/DDBJ whole genome shotgun (WGS) entry which is preliminary data.</text>
</comment>
<comment type="cofactor">
    <cofactor evidence="1">
        <name>FAD</name>
        <dbReference type="ChEBI" id="CHEBI:57692"/>
    </cofactor>
</comment>
<protein>
    <submittedName>
        <fullName evidence="7">Mercuric reductase</fullName>
    </submittedName>
</protein>
<dbReference type="PRINTS" id="PR00368">
    <property type="entry name" value="FADPNR"/>
</dbReference>
<dbReference type="Proteomes" id="UP001597344">
    <property type="component" value="Unassembled WGS sequence"/>
</dbReference>
<dbReference type="PANTHER" id="PTHR43014:SF2">
    <property type="entry name" value="MERCURIC REDUCTASE"/>
    <property type="match status" value="1"/>
</dbReference>
<proteinExistence type="inferred from homology"/>
<dbReference type="PIRSF" id="PIRSF000350">
    <property type="entry name" value="Mercury_reductase_MerA"/>
    <property type="match status" value="1"/>
</dbReference>
<accession>A0ABW5AWH5</accession>
<dbReference type="InterPro" id="IPR036188">
    <property type="entry name" value="FAD/NAD-bd_sf"/>
</dbReference>
<dbReference type="SUPFAM" id="SSF55424">
    <property type="entry name" value="FAD/NAD-linked reductases, dimerisation (C-terminal) domain"/>
    <property type="match status" value="1"/>
</dbReference>
<name>A0ABW5AWH5_9FLAO</name>
<dbReference type="PRINTS" id="PR00411">
    <property type="entry name" value="PNDRDTASEI"/>
</dbReference>
<evidence type="ECO:0000259" key="5">
    <source>
        <dbReference type="Pfam" id="PF02852"/>
    </source>
</evidence>